<sequence>MNYTIIGASGDLGCYLMRYLVGYAGATHCQAIVYSSGKTANLKAQHVQVVRTDYQDQGTQTRALLGTDVLVYIPSETYDVQRCIGEFETMLTAAKNAAVKQLIFVSFFADQEHNPFVLTPFYGYATRRLATTGMPYVVVKNALYADRLIPHLPELVRNATLTYPVGDKALSFISLSNSAEAIAKVAVTPMLHGKGQSYTLTQPSSLTMPELAHVLTMTTGEKIGYEPAPVQQRPTGDSFQTDDFALKTLFEAGQMGFLDIVSDDFETIIGRPADGMAAVLKEKIALI</sequence>
<protein>
    <submittedName>
        <fullName evidence="2">3-beta hydroxysteroid dehydrogenase isomerase</fullName>
    </submittedName>
</protein>
<evidence type="ECO:0000313" key="2">
    <source>
        <dbReference type="EMBL" id="KRM75212.1"/>
    </source>
</evidence>
<dbReference type="Gene3D" id="3.90.25.10">
    <property type="entry name" value="UDP-galactose 4-epimerase, domain 1"/>
    <property type="match status" value="1"/>
</dbReference>
<dbReference type="InterPro" id="IPR036291">
    <property type="entry name" value="NAD(P)-bd_dom_sf"/>
</dbReference>
<name>A0A0R2BHK2_SECCO</name>
<dbReference type="SUPFAM" id="SSF51735">
    <property type="entry name" value="NAD(P)-binding Rossmann-fold domains"/>
    <property type="match status" value="1"/>
</dbReference>
<feature type="domain" description="NmrA-like" evidence="1">
    <location>
        <begin position="4"/>
        <end position="231"/>
    </location>
</feature>
<comment type="caution">
    <text evidence="2">The sequence shown here is derived from an EMBL/GenBank/DDBJ whole genome shotgun (WGS) entry which is preliminary data.</text>
</comment>
<gene>
    <name evidence="2" type="ORF">FC82_GL002396</name>
</gene>
<dbReference type="InterPro" id="IPR052718">
    <property type="entry name" value="NmrA-type_oxidoreductase"/>
</dbReference>
<reference evidence="2 3" key="1">
    <citation type="journal article" date="2015" name="Genome Announc.">
        <title>Expanding the biotechnology potential of lactobacilli through comparative genomics of 213 strains and associated genera.</title>
        <authorList>
            <person name="Sun Z."/>
            <person name="Harris H.M."/>
            <person name="McCann A."/>
            <person name="Guo C."/>
            <person name="Argimon S."/>
            <person name="Zhang W."/>
            <person name="Yang X."/>
            <person name="Jeffery I.B."/>
            <person name="Cooney J.C."/>
            <person name="Kagawa T.F."/>
            <person name="Liu W."/>
            <person name="Song Y."/>
            <person name="Salvetti E."/>
            <person name="Wrobel A."/>
            <person name="Rasinkangas P."/>
            <person name="Parkhill J."/>
            <person name="Rea M.C."/>
            <person name="O'Sullivan O."/>
            <person name="Ritari J."/>
            <person name="Douillard F.P."/>
            <person name="Paul Ross R."/>
            <person name="Yang R."/>
            <person name="Briner A.E."/>
            <person name="Felis G.E."/>
            <person name="de Vos W.M."/>
            <person name="Barrangou R."/>
            <person name="Klaenhammer T.R."/>
            <person name="Caufield P.W."/>
            <person name="Cui Y."/>
            <person name="Zhang H."/>
            <person name="O'Toole P.W."/>
        </authorList>
    </citation>
    <scope>NUCLEOTIDE SEQUENCE [LARGE SCALE GENOMIC DNA]</scope>
    <source>
        <strain evidence="2 3">DSM 20515</strain>
    </source>
</reference>
<dbReference type="RefSeq" id="WP_054759679.1">
    <property type="nucleotide sequence ID" value="NZ_AYYR01000054.1"/>
</dbReference>
<dbReference type="PATRIC" id="fig|1423733.4.peg.2510"/>
<evidence type="ECO:0000259" key="1">
    <source>
        <dbReference type="Pfam" id="PF05368"/>
    </source>
</evidence>
<keyword evidence="2" id="KW-0413">Isomerase</keyword>
<organism evidence="2 3">
    <name type="scientific">Secundilactobacillus collinoides DSM 20515 = JCM 1123</name>
    <dbReference type="NCBI Taxonomy" id="1423733"/>
    <lineage>
        <taxon>Bacteria</taxon>
        <taxon>Bacillati</taxon>
        <taxon>Bacillota</taxon>
        <taxon>Bacilli</taxon>
        <taxon>Lactobacillales</taxon>
        <taxon>Lactobacillaceae</taxon>
        <taxon>Secundilactobacillus</taxon>
    </lineage>
</organism>
<dbReference type="GO" id="GO:0016853">
    <property type="term" value="F:isomerase activity"/>
    <property type="evidence" value="ECO:0007669"/>
    <property type="project" value="UniProtKB-KW"/>
</dbReference>
<evidence type="ECO:0000313" key="3">
    <source>
        <dbReference type="Proteomes" id="UP000051845"/>
    </source>
</evidence>
<dbReference type="PANTHER" id="PTHR47129:SF1">
    <property type="entry name" value="NMRA-LIKE DOMAIN-CONTAINING PROTEIN"/>
    <property type="match status" value="1"/>
</dbReference>
<dbReference type="EMBL" id="AYYR01000054">
    <property type="protein sequence ID" value="KRM75212.1"/>
    <property type="molecule type" value="Genomic_DNA"/>
</dbReference>
<dbReference type="Proteomes" id="UP000051845">
    <property type="component" value="Unassembled WGS sequence"/>
</dbReference>
<dbReference type="PANTHER" id="PTHR47129">
    <property type="entry name" value="QUINONE OXIDOREDUCTASE 2"/>
    <property type="match status" value="1"/>
</dbReference>
<dbReference type="InterPro" id="IPR008030">
    <property type="entry name" value="NmrA-like"/>
</dbReference>
<accession>A0A0R2BHK2</accession>
<dbReference type="AlphaFoldDB" id="A0A0R2BHK2"/>
<proteinExistence type="predicted"/>
<dbReference type="Gene3D" id="3.40.50.720">
    <property type="entry name" value="NAD(P)-binding Rossmann-like Domain"/>
    <property type="match status" value="1"/>
</dbReference>
<dbReference type="Pfam" id="PF05368">
    <property type="entry name" value="NmrA"/>
    <property type="match status" value="1"/>
</dbReference>